<evidence type="ECO:0000313" key="13">
    <source>
        <dbReference type="EMBL" id="CAI3993363.1"/>
    </source>
</evidence>
<dbReference type="OrthoDB" id="117690at2759"/>
<evidence type="ECO:0000256" key="8">
    <source>
        <dbReference type="ARBA" id="ARBA00023136"/>
    </source>
</evidence>
<reference evidence="13" key="1">
    <citation type="submission" date="2022-10" db="EMBL/GenBank/DDBJ databases">
        <authorList>
            <person name="Chen Y."/>
            <person name="Dougan E. K."/>
            <person name="Chan C."/>
            <person name="Rhodes N."/>
            <person name="Thang M."/>
        </authorList>
    </citation>
    <scope>NUCLEOTIDE SEQUENCE</scope>
</reference>
<feature type="region of interest" description="Disordered" evidence="10">
    <location>
        <begin position="49"/>
        <end position="102"/>
    </location>
</feature>
<evidence type="ECO:0000313" key="14">
    <source>
        <dbReference type="EMBL" id="CAL4780675.1"/>
    </source>
</evidence>
<feature type="compositionally biased region" description="Low complexity" evidence="10">
    <location>
        <begin position="63"/>
        <end position="77"/>
    </location>
</feature>
<feature type="compositionally biased region" description="Basic residues" evidence="10">
    <location>
        <begin position="51"/>
        <end position="60"/>
    </location>
</feature>
<gene>
    <name evidence="13" type="ORF">C1SCF055_LOCUS20122</name>
</gene>
<proteinExistence type="inferred from homology"/>
<feature type="region of interest" description="Disordered" evidence="10">
    <location>
        <begin position="365"/>
        <end position="394"/>
    </location>
</feature>
<dbReference type="GO" id="GO:0046983">
    <property type="term" value="F:protein dimerization activity"/>
    <property type="evidence" value="ECO:0007669"/>
    <property type="project" value="InterPro"/>
</dbReference>
<evidence type="ECO:0000256" key="6">
    <source>
        <dbReference type="ARBA" id="ARBA00022824"/>
    </source>
</evidence>
<dbReference type="EMBL" id="CAMXCT020001823">
    <property type="protein sequence ID" value="CAL1146738.1"/>
    <property type="molecule type" value="Genomic_DNA"/>
</dbReference>
<evidence type="ECO:0000256" key="4">
    <source>
        <dbReference type="ARBA" id="ARBA00006627"/>
    </source>
</evidence>
<dbReference type="Pfam" id="PF05699">
    <property type="entry name" value="Dimer_Tnp_hAT"/>
    <property type="match status" value="1"/>
</dbReference>
<evidence type="ECO:0000256" key="3">
    <source>
        <dbReference type="ARBA" id="ARBA00004586"/>
    </source>
</evidence>
<comment type="similarity">
    <text evidence="4">Belongs to the TMEM43 family.</text>
</comment>
<evidence type="ECO:0000256" key="7">
    <source>
        <dbReference type="ARBA" id="ARBA00022989"/>
    </source>
</evidence>
<organism evidence="13">
    <name type="scientific">Cladocopium goreaui</name>
    <dbReference type="NCBI Taxonomy" id="2562237"/>
    <lineage>
        <taxon>Eukaryota</taxon>
        <taxon>Sar</taxon>
        <taxon>Alveolata</taxon>
        <taxon>Dinophyceae</taxon>
        <taxon>Suessiales</taxon>
        <taxon>Symbiodiniaceae</taxon>
        <taxon>Cladocopium</taxon>
    </lineage>
</organism>
<dbReference type="Proteomes" id="UP001152797">
    <property type="component" value="Unassembled WGS sequence"/>
</dbReference>
<name>A0A9P1FYI8_9DINO</name>
<evidence type="ECO:0000256" key="10">
    <source>
        <dbReference type="SAM" id="MobiDB-lite"/>
    </source>
</evidence>
<dbReference type="AlphaFoldDB" id="A0A9P1FYI8"/>
<keyword evidence="7 11" id="KW-1133">Transmembrane helix</keyword>
<evidence type="ECO:0000256" key="5">
    <source>
        <dbReference type="ARBA" id="ARBA00022692"/>
    </source>
</evidence>
<feature type="compositionally biased region" description="Basic and acidic residues" evidence="10">
    <location>
        <begin position="92"/>
        <end position="102"/>
    </location>
</feature>
<protein>
    <submittedName>
        <fullName evidence="14">Transmembrane protein 43 (Protein LUMA)</fullName>
    </submittedName>
</protein>
<evidence type="ECO:0000256" key="2">
    <source>
        <dbReference type="ARBA" id="ARBA00004259"/>
    </source>
</evidence>
<dbReference type="GO" id="GO:0071763">
    <property type="term" value="P:nuclear membrane organization"/>
    <property type="evidence" value="ECO:0007669"/>
    <property type="project" value="TreeGrafter"/>
</dbReference>
<feature type="transmembrane region" description="Helical" evidence="11">
    <location>
        <begin position="840"/>
        <end position="859"/>
    </location>
</feature>
<dbReference type="SUPFAM" id="SSF53098">
    <property type="entry name" value="Ribonuclease H-like"/>
    <property type="match status" value="1"/>
</dbReference>
<sequence length="1106" mass="123086">MVLSTSDLIGAFSDHESAIRAGLRGLECALIGCGAHAIQLAIKHAVPPLRPPRKAAKRQQRGTSSSSSSDTSSSSSSSDREGGAGAAPQAAAERKRPGRKIDPEAAELRASLERPFKRYRAIAKFFAHREDQYTFLEQEAQAASLPFVAYKYGTPTRWSSCLLQLISVLQNNPAHALLRSKRKVDGPAELDRKEIQEAVQLCAVLEPLRLATKLVEGEERAPASLYLPLFFQTSETLKKRKGSLPLPKELRERHGAAVQISNLLPLPDKLRDFLSKDIQAIRAKHLTGTTGDDLLAASTFLDIRFQQHDLWKSYLSKDTVQKSVAHMAFEASSQYPNLIARLQKQSDDPMNWSLAALGESAAGKAKARGRAARGRGRGRGAGRAASAKSQPRTAAEVVLQTAAAPTGQRVQRRLREQTSAEGWLFGSAPKDGGETEQAVLDDVQSVKKAIEEELIVYGRLQMPLQFDAGPLKFWRMHSCKLPYLAALAFQILGIPASTSQVERLFSAAGRAIGRRRPMFLGNQYNEMGKPDETSKKNAFDLLAATLTRKIEQATKEQQQKEGIKAKKLHDKADQRLDGFMGNCFCLWRSFRNEGWAEDRREPILESMRMGDLTNKLMGDLTKCGRFVNGLKKSSHGNDEEYLAELTTTCTKKAADFKDRQKVRAEDKSELVAIQEATKAMSEAAVMKGGDSKIARGLRFRRSDFKKAFSELRPQDSVPRSIHAVAARKLEGPIEERLKKQSSDFEEFKEQQKSCFQEFQVEAVKEVAQLQKDVNQFKEIAKPALLQEVPDGAGSSQLRTWKTRGVHKLLPEEASASSLVQQAPFEETTHQSWLSRLGNSFFMALCGLILIPFALALMWLNELRNARQESILQLGTSEVQQITSKSMDPDFNGQLVLLNDTDAKGQSDLSDSRFPMVSLKGLRLRSTVEVYQWEEKKSEKKSKDNLGGGETTTTQYSYSKKWSKFQIDSAHFKQSGHRNNICIPGLKAGEQSLANETVRYGESYYMPTDLVNQLSQWTDAFDLIKAPVKFDSYTFEKSSGQWFYHPMRNAPEVGDVRVCFEYVPEGPVSIMALQCGDKIRGNAVSSQGRMQHGFEFIGHACSETIES</sequence>
<dbReference type="InterPro" id="IPR012337">
    <property type="entry name" value="RNaseH-like_sf"/>
</dbReference>
<evidence type="ECO:0000256" key="11">
    <source>
        <dbReference type="SAM" id="Phobius"/>
    </source>
</evidence>
<evidence type="ECO:0000259" key="12">
    <source>
        <dbReference type="Pfam" id="PF05699"/>
    </source>
</evidence>
<dbReference type="GO" id="GO:0005637">
    <property type="term" value="C:nuclear inner membrane"/>
    <property type="evidence" value="ECO:0007669"/>
    <property type="project" value="TreeGrafter"/>
</dbReference>
<dbReference type="Pfam" id="PF07787">
    <property type="entry name" value="TMEM43"/>
    <property type="match status" value="1"/>
</dbReference>
<dbReference type="EMBL" id="CAMXCT030001823">
    <property type="protein sequence ID" value="CAL4780675.1"/>
    <property type="molecule type" value="Genomic_DNA"/>
</dbReference>
<comment type="caution">
    <text evidence="13">The sequence shown here is derived from an EMBL/GenBank/DDBJ whole genome shotgun (WGS) entry which is preliminary data.</text>
</comment>
<keyword evidence="8 11" id="KW-0472">Membrane</keyword>
<dbReference type="PANTHER" id="PTHR13416">
    <property type="match status" value="1"/>
</dbReference>
<accession>A0A9P1FYI8</accession>
<feature type="compositionally biased region" description="Basic residues" evidence="10">
    <location>
        <begin position="365"/>
        <end position="380"/>
    </location>
</feature>
<keyword evidence="5 11" id="KW-0812">Transmembrane</keyword>
<reference evidence="14 15" key="2">
    <citation type="submission" date="2024-05" db="EMBL/GenBank/DDBJ databases">
        <authorList>
            <person name="Chen Y."/>
            <person name="Shah S."/>
            <person name="Dougan E. K."/>
            <person name="Thang M."/>
            <person name="Chan C."/>
        </authorList>
    </citation>
    <scope>NUCLEOTIDE SEQUENCE [LARGE SCALE GENOMIC DNA]</scope>
</reference>
<evidence type="ECO:0000256" key="9">
    <source>
        <dbReference type="ARBA" id="ARBA00023242"/>
    </source>
</evidence>
<feature type="domain" description="HAT C-terminal dimerisation" evidence="12">
    <location>
        <begin position="467"/>
        <end position="516"/>
    </location>
</feature>
<evidence type="ECO:0000313" key="15">
    <source>
        <dbReference type="Proteomes" id="UP001152797"/>
    </source>
</evidence>
<dbReference type="InterPro" id="IPR008906">
    <property type="entry name" value="HATC_C_dom"/>
</dbReference>
<keyword evidence="9" id="KW-0539">Nucleus</keyword>
<keyword evidence="6" id="KW-0256">Endoplasmic reticulum</keyword>
<comment type="subcellular location">
    <subcellularLocation>
        <location evidence="1">Endomembrane system</location>
        <topology evidence="1">Multi-pass membrane protein</topology>
    </subcellularLocation>
    <subcellularLocation>
        <location evidence="3">Endoplasmic reticulum membrane</location>
    </subcellularLocation>
    <subcellularLocation>
        <location evidence="2">Nucleus envelope</location>
    </subcellularLocation>
</comment>
<dbReference type="InterPro" id="IPR012430">
    <property type="entry name" value="TMEM43_fam"/>
</dbReference>
<evidence type="ECO:0000256" key="1">
    <source>
        <dbReference type="ARBA" id="ARBA00004127"/>
    </source>
</evidence>
<dbReference type="PANTHER" id="PTHR13416:SF2">
    <property type="entry name" value="TRANSMEMBRANE PROTEIN 43"/>
    <property type="match status" value="1"/>
</dbReference>
<dbReference type="GO" id="GO:0006629">
    <property type="term" value="P:lipid metabolic process"/>
    <property type="evidence" value="ECO:0007669"/>
    <property type="project" value="TreeGrafter"/>
</dbReference>
<dbReference type="GO" id="GO:0005789">
    <property type="term" value="C:endoplasmic reticulum membrane"/>
    <property type="evidence" value="ECO:0007669"/>
    <property type="project" value="UniProtKB-SubCell"/>
</dbReference>
<dbReference type="EMBL" id="CAMXCT010001823">
    <property type="protein sequence ID" value="CAI3993363.1"/>
    <property type="molecule type" value="Genomic_DNA"/>
</dbReference>
<keyword evidence="15" id="KW-1185">Reference proteome</keyword>